<dbReference type="RefSeq" id="WP_003213765.1">
    <property type="nucleotide sequence ID" value="NZ_JAVIKA010000004.1"/>
</dbReference>
<comment type="caution">
    <text evidence="5">The sequence shown here is derived from an EMBL/GenBank/DDBJ whole genome shotgun (WGS) entry which is preliminary data.</text>
</comment>
<dbReference type="SMART" id="SM00344">
    <property type="entry name" value="HTH_ASNC"/>
    <property type="match status" value="1"/>
</dbReference>
<keyword evidence="1" id="KW-0805">Transcription regulation</keyword>
<organism evidence="5 6">
    <name type="scientific">Bacillus zhangzhouensis</name>
    <dbReference type="NCBI Taxonomy" id="1178540"/>
    <lineage>
        <taxon>Bacteria</taxon>
        <taxon>Bacillati</taxon>
        <taxon>Bacillota</taxon>
        <taxon>Bacilli</taxon>
        <taxon>Bacillales</taxon>
        <taxon>Bacillaceae</taxon>
        <taxon>Bacillus</taxon>
    </lineage>
</organism>
<dbReference type="Gene3D" id="3.30.70.920">
    <property type="match status" value="1"/>
</dbReference>
<dbReference type="InterPro" id="IPR050684">
    <property type="entry name" value="HTH-Siroheme_Decarb"/>
</dbReference>
<dbReference type="InterPro" id="IPR036388">
    <property type="entry name" value="WH-like_DNA-bd_sf"/>
</dbReference>
<evidence type="ECO:0000256" key="2">
    <source>
        <dbReference type="ARBA" id="ARBA00023125"/>
    </source>
</evidence>
<evidence type="ECO:0000313" key="6">
    <source>
        <dbReference type="Proteomes" id="UP000028091"/>
    </source>
</evidence>
<dbReference type="InterPro" id="IPR019888">
    <property type="entry name" value="Tscrpt_reg_AsnC-like"/>
</dbReference>
<dbReference type="GeneID" id="61769221"/>
<keyword evidence="6" id="KW-1185">Reference proteome</keyword>
<dbReference type="SUPFAM" id="SSF46785">
    <property type="entry name" value="Winged helix' DNA-binding domain"/>
    <property type="match status" value="1"/>
</dbReference>
<dbReference type="AlphaFoldDB" id="A0A081LGD3"/>
<evidence type="ECO:0000256" key="1">
    <source>
        <dbReference type="ARBA" id="ARBA00023015"/>
    </source>
</evidence>
<dbReference type="PANTHER" id="PTHR43413">
    <property type="entry name" value="TRANSCRIPTIONAL REGULATOR, ASNC FAMILY"/>
    <property type="match status" value="1"/>
</dbReference>
<dbReference type="Proteomes" id="UP000028091">
    <property type="component" value="Unassembled WGS sequence"/>
</dbReference>
<evidence type="ECO:0000256" key="3">
    <source>
        <dbReference type="ARBA" id="ARBA00023163"/>
    </source>
</evidence>
<evidence type="ECO:0000313" key="5">
    <source>
        <dbReference type="EMBL" id="KEP28309.1"/>
    </source>
</evidence>
<gene>
    <name evidence="5" type="ORF">BA70_01580</name>
</gene>
<keyword evidence="3" id="KW-0804">Transcription</keyword>
<proteinExistence type="predicted"/>
<dbReference type="EMBL" id="JOTP01000001">
    <property type="protein sequence ID" value="KEP28309.1"/>
    <property type="molecule type" value="Genomic_DNA"/>
</dbReference>
<dbReference type="PANTHER" id="PTHR43413:SF7">
    <property type="entry name" value="HTH-TYPE TRANSCRIPTIONAL REGULATOR PTR2"/>
    <property type="match status" value="1"/>
</dbReference>
<dbReference type="eggNOG" id="COG1522">
    <property type="taxonomic scope" value="Bacteria"/>
</dbReference>
<evidence type="ECO:0000259" key="4">
    <source>
        <dbReference type="PROSITE" id="PS50956"/>
    </source>
</evidence>
<dbReference type="SUPFAM" id="SSF54909">
    <property type="entry name" value="Dimeric alpha+beta barrel"/>
    <property type="match status" value="1"/>
</dbReference>
<reference evidence="5 6" key="1">
    <citation type="submission" date="2012-09" db="EMBL/GenBank/DDBJ databases">
        <title>Genome Sequence of Bacillus sp. DW5-4.</title>
        <authorList>
            <person name="Lai Q."/>
            <person name="Liu Y."/>
            <person name="Shao Z."/>
        </authorList>
    </citation>
    <scope>NUCLEOTIDE SEQUENCE [LARGE SCALE GENOMIC DNA]</scope>
    <source>
        <strain evidence="5 6">DW5-4</strain>
    </source>
</reference>
<dbReference type="GO" id="GO:0043565">
    <property type="term" value="F:sequence-specific DNA binding"/>
    <property type="evidence" value="ECO:0007669"/>
    <property type="project" value="InterPro"/>
</dbReference>
<dbReference type="Pfam" id="PF01037">
    <property type="entry name" value="AsnC_trans_reg"/>
    <property type="match status" value="1"/>
</dbReference>
<protein>
    <submittedName>
        <fullName evidence="5">AsnC family transcriptional regulator</fullName>
    </submittedName>
</protein>
<keyword evidence="2" id="KW-0238">DNA-binding</keyword>
<dbReference type="PROSITE" id="PS50956">
    <property type="entry name" value="HTH_ASNC_2"/>
    <property type="match status" value="1"/>
</dbReference>
<feature type="domain" description="HTH asnC-type" evidence="4">
    <location>
        <begin position="3"/>
        <end position="65"/>
    </location>
</feature>
<dbReference type="InterPro" id="IPR000485">
    <property type="entry name" value="AsnC-type_HTH_dom"/>
</dbReference>
<dbReference type="InterPro" id="IPR011008">
    <property type="entry name" value="Dimeric_a/b-barrel"/>
</dbReference>
<dbReference type="OrthoDB" id="66249at2"/>
<dbReference type="InterPro" id="IPR019887">
    <property type="entry name" value="Tscrpt_reg_AsnC/Lrp_C"/>
</dbReference>
<name>A0A081LGD3_9BACI</name>
<sequence>MKLTEKETEILEILDENSRADLNTIAKMAGVTTEEAEAIIQKLEDQKVIIDYSTMIDWRKVDGHEGVTAMIDVKVTPKRGVGFDEIAERIYRFQEVESVYLMSGVYDLSVVIRGRSMSDIARFVSEKLSTLDSVVSTTTHFILKRYKHDGKVFETGDDDKRIVVSP</sequence>
<accession>A0A081LGD3</accession>
<dbReference type="InterPro" id="IPR036390">
    <property type="entry name" value="WH_DNA-bd_sf"/>
</dbReference>
<dbReference type="Gene3D" id="1.10.10.10">
    <property type="entry name" value="Winged helix-like DNA-binding domain superfamily/Winged helix DNA-binding domain"/>
    <property type="match status" value="1"/>
</dbReference>